<feature type="region of interest" description="Disordered" evidence="1">
    <location>
        <begin position="101"/>
        <end position="125"/>
    </location>
</feature>
<accession>A0AA90GUX7</accession>
<dbReference type="RefSeq" id="WP_271312370.1">
    <property type="nucleotide sequence ID" value="NZ_JABXJJ020000004.1"/>
</dbReference>
<evidence type="ECO:0000313" key="2">
    <source>
        <dbReference type="EMBL" id="MDI5968523.1"/>
    </source>
</evidence>
<feature type="compositionally biased region" description="Low complexity" evidence="1">
    <location>
        <begin position="101"/>
        <end position="112"/>
    </location>
</feature>
<protein>
    <submittedName>
        <fullName evidence="2">Uncharacterized protein</fullName>
    </submittedName>
</protein>
<organism evidence="2">
    <name type="scientific">Streptantibioticus silvisoli</name>
    <dbReference type="NCBI Taxonomy" id="2705255"/>
    <lineage>
        <taxon>Bacteria</taxon>
        <taxon>Bacillati</taxon>
        <taxon>Actinomycetota</taxon>
        <taxon>Actinomycetes</taxon>
        <taxon>Kitasatosporales</taxon>
        <taxon>Streptomycetaceae</taxon>
        <taxon>Streptantibioticus</taxon>
    </lineage>
</organism>
<evidence type="ECO:0000256" key="1">
    <source>
        <dbReference type="SAM" id="MobiDB-lite"/>
    </source>
</evidence>
<feature type="compositionally biased region" description="Basic and acidic residues" evidence="1">
    <location>
        <begin position="115"/>
        <end position="125"/>
    </location>
</feature>
<proteinExistence type="predicted"/>
<comment type="caution">
    <text evidence="2">The sequence shown here is derived from an EMBL/GenBank/DDBJ whole genome shotgun (WGS) entry which is preliminary data.</text>
</comment>
<feature type="region of interest" description="Disordered" evidence="1">
    <location>
        <begin position="1"/>
        <end position="31"/>
    </location>
</feature>
<dbReference type="EMBL" id="JABXJJ020000004">
    <property type="protein sequence ID" value="MDI5968523.1"/>
    <property type="molecule type" value="Genomic_DNA"/>
</dbReference>
<sequence length="125" mass="13555">MTDGLPREVPGPARRTTAVRRKGLRRTEPPSAIRRTFEFCRSATEQGLDEAEINGISNNSASADGDPPGFRAGDAVPAEELPEDDRRGRILRRMADGVCRAPPASAAAAAPAVVDDPHRRRERQD</sequence>
<feature type="region of interest" description="Disordered" evidence="1">
    <location>
        <begin position="54"/>
        <end position="87"/>
    </location>
</feature>
<name>A0AA90GUX7_9ACTN</name>
<dbReference type="AlphaFoldDB" id="A0AA90GUX7"/>
<reference evidence="2" key="1">
    <citation type="submission" date="2023-05" db="EMBL/GenBank/DDBJ databases">
        <title>Streptantibioticus silvisoli sp. nov., acidotolerant actinomycetes 1 from pine litter.</title>
        <authorList>
            <person name="Swiecimska M."/>
            <person name="Golinska P."/>
            <person name="Sangal V."/>
            <person name="Wachnowicz B."/>
            <person name="Goodfellow M."/>
        </authorList>
    </citation>
    <scope>NUCLEOTIDE SEQUENCE</scope>
    <source>
        <strain evidence="2">SL13</strain>
    </source>
</reference>
<gene>
    <name evidence="2" type="ORF">POF50_004040</name>
</gene>